<feature type="domain" description="HTH araC/xylS-type" evidence="4">
    <location>
        <begin position="214"/>
        <end position="316"/>
    </location>
</feature>
<dbReference type="AlphaFoldDB" id="A0A7K3QVL6"/>
<protein>
    <submittedName>
        <fullName evidence="5">Helix-turn-helix transcriptional regulator</fullName>
    </submittedName>
</protein>
<proteinExistence type="predicted"/>
<evidence type="ECO:0000259" key="4">
    <source>
        <dbReference type="PROSITE" id="PS01124"/>
    </source>
</evidence>
<accession>A0A7K3QVL6</accession>
<dbReference type="PROSITE" id="PS01124">
    <property type="entry name" value="HTH_ARAC_FAMILY_2"/>
    <property type="match status" value="1"/>
</dbReference>
<dbReference type="SMART" id="SM00342">
    <property type="entry name" value="HTH_ARAC"/>
    <property type="match status" value="1"/>
</dbReference>
<dbReference type="InterPro" id="IPR009057">
    <property type="entry name" value="Homeodomain-like_sf"/>
</dbReference>
<evidence type="ECO:0000313" key="5">
    <source>
        <dbReference type="EMBL" id="NEB93952.1"/>
    </source>
</evidence>
<dbReference type="PANTHER" id="PTHR46796:SF12">
    <property type="entry name" value="HTH-TYPE DNA-BINDING TRANSCRIPTIONAL ACTIVATOR EUTR"/>
    <property type="match status" value="1"/>
</dbReference>
<dbReference type="GO" id="GO:0003700">
    <property type="term" value="F:DNA-binding transcription factor activity"/>
    <property type="evidence" value="ECO:0007669"/>
    <property type="project" value="InterPro"/>
</dbReference>
<dbReference type="GO" id="GO:0043565">
    <property type="term" value="F:sequence-specific DNA binding"/>
    <property type="evidence" value="ECO:0007669"/>
    <property type="project" value="InterPro"/>
</dbReference>
<dbReference type="Proteomes" id="UP000470520">
    <property type="component" value="Unassembled WGS sequence"/>
</dbReference>
<evidence type="ECO:0000256" key="1">
    <source>
        <dbReference type="ARBA" id="ARBA00023015"/>
    </source>
</evidence>
<evidence type="ECO:0000256" key="2">
    <source>
        <dbReference type="ARBA" id="ARBA00023125"/>
    </source>
</evidence>
<reference evidence="5 6" key="1">
    <citation type="submission" date="2020-01" db="EMBL/GenBank/DDBJ databases">
        <title>Insect and environment-associated Actinomycetes.</title>
        <authorList>
            <person name="Currrie C."/>
            <person name="Chevrette M."/>
            <person name="Carlson C."/>
            <person name="Stubbendieck R."/>
            <person name="Wendt-Pienkowski E."/>
        </authorList>
    </citation>
    <scope>NUCLEOTIDE SEQUENCE [LARGE SCALE GENOMIC DNA]</scope>
    <source>
        <strain evidence="5 6">SID7754</strain>
    </source>
</reference>
<dbReference type="PANTHER" id="PTHR46796">
    <property type="entry name" value="HTH-TYPE TRANSCRIPTIONAL ACTIVATOR RHAS-RELATED"/>
    <property type="match status" value="1"/>
</dbReference>
<keyword evidence="3" id="KW-0804">Transcription</keyword>
<evidence type="ECO:0000313" key="6">
    <source>
        <dbReference type="Proteomes" id="UP000470520"/>
    </source>
</evidence>
<keyword evidence="2" id="KW-0238">DNA-binding</keyword>
<keyword evidence="1" id="KW-0805">Transcription regulation</keyword>
<comment type="caution">
    <text evidence="5">The sequence shown here is derived from an EMBL/GenBank/DDBJ whole genome shotgun (WGS) entry which is preliminary data.</text>
</comment>
<dbReference type="InterPro" id="IPR050204">
    <property type="entry name" value="AraC_XylS_family_regulators"/>
</dbReference>
<organism evidence="5 6">
    <name type="scientific">Streptomyces bauhiniae</name>
    <dbReference type="NCBI Taxonomy" id="2340725"/>
    <lineage>
        <taxon>Bacteria</taxon>
        <taxon>Bacillati</taxon>
        <taxon>Actinomycetota</taxon>
        <taxon>Actinomycetes</taxon>
        <taxon>Kitasatosporales</taxon>
        <taxon>Streptomycetaceae</taxon>
        <taxon>Streptomyces</taxon>
    </lineage>
</organism>
<dbReference type="EMBL" id="JAAGMR010000223">
    <property type="protein sequence ID" value="NEB93952.1"/>
    <property type="molecule type" value="Genomic_DNA"/>
</dbReference>
<dbReference type="SUPFAM" id="SSF46689">
    <property type="entry name" value="Homeodomain-like"/>
    <property type="match status" value="1"/>
</dbReference>
<dbReference type="Gene3D" id="1.10.10.60">
    <property type="entry name" value="Homeodomain-like"/>
    <property type="match status" value="1"/>
</dbReference>
<name>A0A7K3QVL6_9ACTN</name>
<dbReference type="Pfam" id="PF12833">
    <property type="entry name" value="HTH_18"/>
    <property type="match status" value="1"/>
</dbReference>
<sequence>MARAMKEMHLRSESRDEALEYVQSLFDARFSPVRTGGEFHFDHSRMDCEDWTLDDLTFEGGGFASEPYGTVTVCRVRTGGIEIASNRVERQFSAGSLFVMADAQEAHTTRWFDSSCTLVRIPVARLEKMAERCLLEESGFSILGREPVSTNAARKWLDVVRFSHRLTLDDAGSDLTRRAFGDLIAALTLETFPNTAVAESADVRVREDAPSVLAQALEFMYVNADTPIRVADVARFSCVSRRTLEMMFRDHMSSTPVKYLRDCRLRRIRQELSEARPGDGTTVTLVAGQYGFSSMSRLASYYHDKFGELPHETLRRHEG</sequence>
<evidence type="ECO:0000256" key="3">
    <source>
        <dbReference type="ARBA" id="ARBA00023163"/>
    </source>
</evidence>
<dbReference type="InterPro" id="IPR018060">
    <property type="entry name" value="HTH_AraC"/>
</dbReference>
<dbReference type="RefSeq" id="WP_164190551.1">
    <property type="nucleotide sequence ID" value="NZ_JAAGMR010000223.1"/>
</dbReference>
<gene>
    <name evidence="5" type="ORF">G3I21_20050</name>
</gene>